<evidence type="ECO:0000256" key="1">
    <source>
        <dbReference type="SAM" id="MobiDB-lite"/>
    </source>
</evidence>
<feature type="region of interest" description="Disordered" evidence="1">
    <location>
        <begin position="782"/>
        <end position="806"/>
    </location>
</feature>
<dbReference type="InterPro" id="IPR017030">
    <property type="entry name" value="Vir_effector_SfrC"/>
</dbReference>
<dbReference type="Proteomes" id="UP000698752">
    <property type="component" value="Unassembled WGS sequence"/>
</dbReference>
<reference evidence="3" key="1">
    <citation type="journal article" date="2021" name="Syst. Appl. Microbiol.">
        <title>Roseomonas hellenica sp. nov., isolated from roots of wild-growing Alkanna tinctoria.</title>
        <authorList>
            <person name="Rat A."/>
            <person name="Naranjo H.D."/>
            <person name="Lebbe L."/>
            <person name="Cnockaert M."/>
            <person name="Krigas N."/>
            <person name="Grigoriadou K."/>
            <person name="Maloupa E."/>
            <person name="Willems A."/>
        </authorList>
    </citation>
    <scope>NUCLEOTIDE SEQUENCE [LARGE SCALE GENOMIC DNA]</scope>
    <source>
        <strain evidence="3">LMG 31159</strain>
    </source>
</reference>
<sequence>MRLDTTSDAALAAAARGTAEAASEAVTWLTDNRAKVREEAQAVARDFRKFARRARKLEVAAERPMCVAVFGPSQSGKSYLISALARRGQEPVTALFDGAALDFVRDINPEGGQEATGLVTRFTMRPPVTIPGYPVALRLLSQTDVIKIFGNTFLEDFDPAEVDIPSPELVQSHCARFAGKAGSGPVDHLTEDDVDDLREYFEGLFRGHPLVPGLGSAFWVLAASIAPRLPVGERAAFFSILWNGHEAFTAAARELLMALAALDYADEAFASLDALSPRETSIIDVRTLAALGDPTDGKLAVRTRSGRQASLPRAALAALVAELTIALRDKPWDFFEVTDLLDFPGARSREKLTQPERFLADRTKFPSLFLRGKVAYLYQRYCAEQEITSMLLCIGPSNQEVRTLPRMIKDWVDGTLGVTPEERARHRNALFLVLTKFDTEFEEKKGAAEGTGSRWSIRLNASLLDFFGKEYDWPRNWAAGKAFANTYWMRNPNVAAKHILDYDEQGREAAPRASEAARIARLREEFVTNDDARRHFADPERAWDAAMTLNDGGISHLADSLRPVCDPAIKRGQIAARLEVLRGDMAGRLSPYWHSGDLTAELNKRREEARVVSRALVACASAQAFGRMIRSLQVTPEELTSAWWRMQTEPEEDNSPVGVRAGEEDYLAALGDLVAPAAQGEHRARDAFERYADLAVAEWVDKMHRAAAEPETAEQLKLPRDAAAALVAQIGAGARRTGLSARIAQRLREAASYRQKLSESASKPVMVAEGVVNRYVHTLGYTDLPPDQRPRAGRTERPVFAPRPPVNGMPHLGAQPEAYDKQFHVDWISAFSRLAEENVTAPGGLEIDVAENARLGKILGALGQAA</sequence>
<evidence type="ECO:0008006" key="4">
    <source>
        <dbReference type="Google" id="ProtNLM"/>
    </source>
</evidence>
<organism evidence="2 3">
    <name type="scientific">Neoroseomonas terrae</name>
    <dbReference type="NCBI Taxonomy" id="424799"/>
    <lineage>
        <taxon>Bacteria</taxon>
        <taxon>Pseudomonadati</taxon>
        <taxon>Pseudomonadota</taxon>
        <taxon>Alphaproteobacteria</taxon>
        <taxon>Acetobacterales</taxon>
        <taxon>Acetobacteraceae</taxon>
        <taxon>Neoroseomonas</taxon>
    </lineage>
</organism>
<dbReference type="PIRSF" id="PIRSF034586">
    <property type="entry name" value="Vir_effector_SfrC"/>
    <property type="match status" value="1"/>
</dbReference>
<evidence type="ECO:0000313" key="3">
    <source>
        <dbReference type="Proteomes" id="UP000698752"/>
    </source>
</evidence>
<evidence type="ECO:0000313" key="2">
    <source>
        <dbReference type="EMBL" id="MBR0652212.1"/>
    </source>
</evidence>
<comment type="caution">
    <text evidence="2">The sequence shown here is derived from an EMBL/GenBank/DDBJ whole genome shotgun (WGS) entry which is preliminary data.</text>
</comment>
<keyword evidence="3" id="KW-1185">Reference proteome</keyword>
<protein>
    <recommendedName>
        <fullName evidence="4">Type III effector HopL1</fullName>
    </recommendedName>
</protein>
<proteinExistence type="predicted"/>
<dbReference type="RefSeq" id="WP_211870931.1">
    <property type="nucleotide sequence ID" value="NZ_JAAEDI010000026.1"/>
</dbReference>
<feature type="compositionally biased region" description="Basic and acidic residues" evidence="1">
    <location>
        <begin position="786"/>
        <end position="797"/>
    </location>
</feature>
<name>A0ABS5ENN3_9PROT</name>
<dbReference type="Pfam" id="PF10139">
    <property type="entry name" value="Virul_Fac"/>
    <property type="match status" value="1"/>
</dbReference>
<gene>
    <name evidence="2" type="ORF">GXW78_21330</name>
</gene>
<accession>A0ABS5ENN3</accession>
<dbReference type="EMBL" id="JAAEDI010000026">
    <property type="protein sequence ID" value="MBR0652212.1"/>
    <property type="molecule type" value="Genomic_DNA"/>
</dbReference>